<dbReference type="EMBL" id="CP063212">
    <property type="protein sequence ID" value="QOR47537.1"/>
    <property type="molecule type" value="Genomic_DNA"/>
</dbReference>
<evidence type="ECO:0000256" key="1">
    <source>
        <dbReference type="SAM" id="MobiDB-lite"/>
    </source>
</evidence>
<gene>
    <name evidence="2" type="ORF">INS90_09870</name>
</gene>
<feature type="compositionally biased region" description="Polar residues" evidence="1">
    <location>
        <begin position="17"/>
        <end position="29"/>
    </location>
</feature>
<name>A0A7M1R261_9ACTO</name>
<feature type="region of interest" description="Disordered" evidence="1">
    <location>
        <begin position="14"/>
        <end position="38"/>
    </location>
</feature>
<accession>A0A7M1R261</accession>
<proteinExistence type="predicted"/>
<evidence type="ECO:0000313" key="2">
    <source>
        <dbReference type="EMBL" id="QOR47537.1"/>
    </source>
</evidence>
<dbReference type="RefSeq" id="WP_197552813.1">
    <property type="nucleotide sequence ID" value="NZ_CP063212.1"/>
</dbReference>
<organism evidence="2 3">
    <name type="scientific">Trueperella pecoris</name>
    <dbReference type="NCBI Taxonomy" id="2733571"/>
    <lineage>
        <taxon>Bacteria</taxon>
        <taxon>Bacillati</taxon>
        <taxon>Actinomycetota</taxon>
        <taxon>Actinomycetes</taxon>
        <taxon>Actinomycetales</taxon>
        <taxon>Actinomycetaceae</taxon>
        <taxon>Trueperella</taxon>
    </lineage>
</organism>
<dbReference type="Proteomes" id="UP000594961">
    <property type="component" value="Chromosome"/>
</dbReference>
<protein>
    <submittedName>
        <fullName evidence="2">Uncharacterized protein</fullName>
    </submittedName>
</protein>
<dbReference type="AlphaFoldDB" id="A0A7M1R261"/>
<evidence type="ECO:0000313" key="3">
    <source>
        <dbReference type="Proteomes" id="UP000594961"/>
    </source>
</evidence>
<sequence length="203" mass="22430">MIVSPADWAVAPESPLGSRTATNVESISKPQDKKDKRTAMTATHACVDEAGGRFESLSWHFRDRGGLLMLRPDTRALTVYCWADGSGFGWKSPGDVIFPQTGYFDESPLFTVDVDSDGKIVDVGLALDAAEGRLKHDIECSIDRRYEDEWMIWEIAFPQGSLLTCTEEETWRAVGKLADTLSVTLTPDRETLKISIRSGKISA</sequence>
<reference evidence="2 3" key="1">
    <citation type="submission" date="2020-10" db="EMBL/GenBank/DDBJ databases">
        <title>Trueperella pecoris sp. nov. isolated from bovine and porcine specimens.</title>
        <authorList>
            <person name="Schoenecker L."/>
            <person name="Schnydrig P."/>
            <person name="Brodard I."/>
            <person name="Thomann A."/>
            <person name="Hemphill A."/>
            <person name="Rodriguez-Campos S."/>
            <person name="Perreten V."/>
            <person name="Jores J."/>
            <person name="Kittl S."/>
        </authorList>
    </citation>
    <scope>NUCLEOTIDE SEQUENCE [LARGE SCALE GENOMIC DNA]</scope>
    <source>
        <strain evidence="2 3">19OD0592</strain>
    </source>
</reference>